<feature type="region of interest" description="Disordered" evidence="1">
    <location>
        <begin position="53"/>
        <end position="77"/>
    </location>
</feature>
<proteinExistence type="predicted"/>
<dbReference type="EMBL" id="JASPKY010000092">
    <property type="protein sequence ID" value="KAK9738012.1"/>
    <property type="molecule type" value="Genomic_DNA"/>
</dbReference>
<reference evidence="2 3" key="1">
    <citation type="journal article" date="2024" name="BMC Genomics">
        <title>De novo assembly and annotation of Popillia japonica's genome with initial clues to its potential as an invasive pest.</title>
        <authorList>
            <person name="Cucini C."/>
            <person name="Boschi S."/>
            <person name="Funari R."/>
            <person name="Cardaioli E."/>
            <person name="Iannotti N."/>
            <person name="Marturano G."/>
            <person name="Paoli F."/>
            <person name="Bruttini M."/>
            <person name="Carapelli A."/>
            <person name="Frati F."/>
            <person name="Nardi F."/>
        </authorList>
    </citation>
    <scope>NUCLEOTIDE SEQUENCE [LARGE SCALE GENOMIC DNA]</scope>
    <source>
        <strain evidence="2">DMR45628</strain>
    </source>
</reference>
<keyword evidence="3" id="KW-1185">Reference proteome</keyword>
<name>A0AAW1LVV6_POPJA</name>
<protein>
    <submittedName>
        <fullName evidence="2">Uncharacterized protein</fullName>
    </submittedName>
</protein>
<dbReference type="AlphaFoldDB" id="A0AAW1LVV6"/>
<comment type="caution">
    <text evidence="2">The sequence shown here is derived from an EMBL/GenBank/DDBJ whole genome shotgun (WGS) entry which is preliminary data.</text>
</comment>
<evidence type="ECO:0000256" key="1">
    <source>
        <dbReference type="SAM" id="MobiDB-lite"/>
    </source>
</evidence>
<feature type="compositionally biased region" description="Basic residues" evidence="1">
    <location>
        <begin position="56"/>
        <end position="77"/>
    </location>
</feature>
<accession>A0AAW1LVV6</accession>
<evidence type="ECO:0000313" key="3">
    <source>
        <dbReference type="Proteomes" id="UP001458880"/>
    </source>
</evidence>
<dbReference type="Proteomes" id="UP001458880">
    <property type="component" value="Unassembled WGS sequence"/>
</dbReference>
<gene>
    <name evidence="2" type="ORF">QE152_g10238</name>
</gene>
<sequence>MLNNPEDITQKWKEYFKTLLNEETITDKQAETEDTTENYTEEDIINIEEIEDATRNHNRQASRNGRHDRKLYRRGHHQYRRNRRCDKVLKMTKRLVMT</sequence>
<organism evidence="2 3">
    <name type="scientific">Popillia japonica</name>
    <name type="common">Japanese beetle</name>
    <dbReference type="NCBI Taxonomy" id="7064"/>
    <lineage>
        <taxon>Eukaryota</taxon>
        <taxon>Metazoa</taxon>
        <taxon>Ecdysozoa</taxon>
        <taxon>Arthropoda</taxon>
        <taxon>Hexapoda</taxon>
        <taxon>Insecta</taxon>
        <taxon>Pterygota</taxon>
        <taxon>Neoptera</taxon>
        <taxon>Endopterygota</taxon>
        <taxon>Coleoptera</taxon>
        <taxon>Polyphaga</taxon>
        <taxon>Scarabaeiformia</taxon>
        <taxon>Scarabaeidae</taxon>
        <taxon>Rutelinae</taxon>
        <taxon>Popillia</taxon>
    </lineage>
</organism>
<evidence type="ECO:0000313" key="2">
    <source>
        <dbReference type="EMBL" id="KAK9738012.1"/>
    </source>
</evidence>